<organism evidence="2 3">
    <name type="scientific">Portunus trituberculatus</name>
    <name type="common">Swimming crab</name>
    <name type="synonym">Neptunus trituberculatus</name>
    <dbReference type="NCBI Taxonomy" id="210409"/>
    <lineage>
        <taxon>Eukaryota</taxon>
        <taxon>Metazoa</taxon>
        <taxon>Ecdysozoa</taxon>
        <taxon>Arthropoda</taxon>
        <taxon>Crustacea</taxon>
        <taxon>Multicrustacea</taxon>
        <taxon>Malacostraca</taxon>
        <taxon>Eumalacostraca</taxon>
        <taxon>Eucarida</taxon>
        <taxon>Decapoda</taxon>
        <taxon>Pleocyemata</taxon>
        <taxon>Brachyura</taxon>
        <taxon>Eubrachyura</taxon>
        <taxon>Portunoidea</taxon>
        <taxon>Portunidae</taxon>
        <taxon>Portuninae</taxon>
        <taxon>Portunus</taxon>
    </lineage>
</organism>
<evidence type="ECO:0000313" key="3">
    <source>
        <dbReference type="Proteomes" id="UP000324222"/>
    </source>
</evidence>
<evidence type="ECO:0000256" key="1">
    <source>
        <dbReference type="SAM" id="MobiDB-lite"/>
    </source>
</evidence>
<keyword evidence="3" id="KW-1185">Reference proteome</keyword>
<feature type="compositionally biased region" description="Acidic residues" evidence="1">
    <location>
        <begin position="226"/>
        <end position="242"/>
    </location>
</feature>
<dbReference type="Proteomes" id="UP000324222">
    <property type="component" value="Unassembled WGS sequence"/>
</dbReference>
<feature type="compositionally biased region" description="Acidic residues" evidence="1">
    <location>
        <begin position="185"/>
        <end position="215"/>
    </location>
</feature>
<proteinExistence type="predicted"/>
<accession>A0A5B7JM28</accession>
<reference evidence="2 3" key="1">
    <citation type="submission" date="2019-05" db="EMBL/GenBank/DDBJ databases">
        <title>Another draft genome of Portunus trituberculatus and its Hox gene families provides insights of decapod evolution.</title>
        <authorList>
            <person name="Jeong J.-H."/>
            <person name="Song I."/>
            <person name="Kim S."/>
            <person name="Choi T."/>
            <person name="Kim D."/>
            <person name="Ryu S."/>
            <person name="Kim W."/>
        </authorList>
    </citation>
    <scope>NUCLEOTIDE SEQUENCE [LARGE SCALE GENOMIC DNA]</scope>
    <source>
        <tissue evidence="2">Muscle</tissue>
    </source>
</reference>
<protein>
    <submittedName>
        <fullName evidence="2">Uncharacterized protein</fullName>
    </submittedName>
</protein>
<dbReference type="AlphaFoldDB" id="A0A5B7JM28"/>
<dbReference type="EMBL" id="VSRR010103796">
    <property type="protein sequence ID" value="MPC95859.1"/>
    <property type="molecule type" value="Genomic_DNA"/>
</dbReference>
<feature type="region of interest" description="Disordered" evidence="1">
    <location>
        <begin position="171"/>
        <end position="259"/>
    </location>
</feature>
<gene>
    <name evidence="2" type="ORF">E2C01_091088</name>
</gene>
<name>A0A5B7JM28_PORTR</name>
<sequence length="297" mass="33095">MFLKKKQIQRVVVGACKVQGGGPVSQPVTVTIKVVKPSISCWLWRPRSHRVTKYYFEEKRIIPHLRMYTSFTATMDLETLFRCATKYPHSCEVMISTRCHLGKRHGVHIALDTFLEQLMRLGPPDEFLVQVCHGKVAVMPFLHRTSASRAEEKNGKAQRACGSEECGEARLQEGVSVGEPRNEEWECSEEESGEETEDTEESLTTEEESGEESEVEATCGGTESGWDTDEDLVNDDGSEEETGYGGGEKAKKRGEEGRGGERLVKAAWPYIRGALRVVAGVVLVLVTVEPFLPEVEE</sequence>
<evidence type="ECO:0000313" key="2">
    <source>
        <dbReference type="EMBL" id="MPC95859.1"/>
    </source>
</evidence>
<comment type="caution">
    <text evidence="2">The sequence shown here is derived from an EMBL/GenBank/DDBJ whole genome shotgun (WGS) entry which is preliminary data.</text>
</comment>